<feature type="compositionally biased region" description="Low complexity" evidence="6">
    <location>
        <begin position="304"/>
        <end position="314"/>
    </location>
</feature>
<feature type="compositionally biased region" description="Low complexity" evidence="6">
    <location>
        <begin position="564"/>
        <end position="575"/>
    </location>
</feature>
<evidence type="ECO:0000256" key="5">
    <source>
        <dbReference type="ARBA" id="ARBA00023273"/>
    </source>
</evidence>
<feature type="compositionally biased region" description="Polar residues" evidence="6">
    <location>
        <begin position="1034"/>
        <end position="1043"/>
    </location>
</feature>
<keyword evidence="3" id="KW-0963">Cytoplasm</keyword>
<feature type="compositionally biased region" description="Low complexity" evidence="6">
    <location>
        <begin position="1555"/>
        <end position="1564"/>
    </location>
</feature>
<feature type="compositionally biased region" description="Acidic residues" evidence="6">
    <location>
        <begin position="2317"/>
        <end position="2338"/>
    </location>
</feature>
<feature type="compositionally biased region" description="Low complexity" evidence="6">
    <location>
        <begin position="662"/>
        <end position="680"/>
    </location>
</feature>
<dbReference type="GO" id="GO:0005930">
    <property type="term" value="C:axoneme"/>
    <property type="evidence" value="ECO:0007669"/>
    <property type="project" value="TreeGrafter"/>
</dbReference>
<feature type="region of interest" description="Disordered" evidence="6">
    <location>
        <begin position="1497"/>
        <end position="1656"/>
    </location>
</feature>
<dbReference type="PROSITE" id="PS50309">
    <property type="entry name" value="DC"/>
    <property type="match status" value="2"/>
</dbReference>
<feature type="compositionally biased region" description="Polar residues" evidence="6">
    <location>
        <begin position="951"/>
        <end position="969"/>
    </location>
</feature>
<feature type="compositionally biased region" description="Polar residues" evidence="6">
    <location>
        <begin position="999"/>
        <end position="1012"/>
    </location>
</feature>
<dbReference type="PANTHER" id="PTHR23005:SF3">
    <property type="entry name" value="RETINITIS PIGMENTOSA 1-LIKE 1 PROTEIN"/>
    <property type="match status" value="1"/>
</dbReference>
<evidence type="ECO:0000256" key="6">
    <source>
        <dbReference type="SAM" id="MobiDB-lite"/>
    </source>
</evidence>
<feature type="compositionally biased region" description="Polar residues" evidence="6">
    <location>
        <begin position="751"/>
        <end position="764"/>
    </location>
</feature>
<feature type="compositionally biased region" description="Low complexity" evidence="6">
    <location>
        <begin position="900"/>
        <end position="917"/>
    </location>
</feature>
<dbReference type="GO" id="GO:0042461">
    <property type="term" value="P:photoreceptor cell development"/>
    <property type="evidence" value="ECO:0007669"/>
    <property type="project" value="TreeGrafter"/>
</dbReference>
<feature type="compositionally biased region" description="Polar residues" evidence="6">
    <location>
        <begin position="1279"/>
        <end position="1290"/>
    </location>
</feature>
<organism evidence="8 9">
    <name type="scientific">Zoarces viviparus</name>
    <name type="common">Viviparous eelpout</name>
    <name type="synonym">Blennius viviparus</name>
    <dbReference type="NCBI Taxonomy" id="48416"/>
    <lineage>
        <taxon>Eukaryota</taxon>
        <taxon>Metazoa</taxon>
        <taxon>Chordata</taxon>
        <taxon>Craniata</taxon>
        <taxon>Vertebrata</taxon>
        <taxon>Euteleostomi</taxon>
        <taxon>Actinopterygii</taxon>
        <taxon>Neopterygii</taxon>
        <taxon>Teleostei</taxon>
        <taxon>Neoteleostei</taxon>
        <taxon>Acanthomorphata</taxon>
        <taxon>Eupercaria</taxon>
        <taxon>Perciformes</taxon>
        <taxon>Cottioidei</taxon>
        <taxon>Zoarcales</taxon>
        <taxon>Zoarcidae</taxon>
        <taxon>Zoarcinae</taxon>
        <taxon>Zoarces</taxon>
    </lineage>
</organism>
<keyword evidence="4" id="KW-0677">Repeat</keyword>
<feature type="compositionally biased region" description="Basic and acidic residues" evidence="6">
    <location>
        <begin position="1839"/>
        <end position="1848"/>
    </location>
</feature>
<evidence type="ECO:0000259" key="7">
    <source>
        <dbReference type="PROSITE" id="PS50309"/>
    </source>
</evidence>
<dbReference type="SMART" id="SM00537">
    <property type="entry name" value="DCX"/>
    <property type="match status" value="2"/>
</dbReference>
<protein>
    <recommendedName>
        <fullName evidence="7">Doublecortin domain-containing protein</fullName>
    </recommendedName>
</protein>
<feature type="compositionally biased region" description="Acidic residues" evidence="6">
    <location>
        <begin position="2263"/>
        <end position="2304"/>
    </location>
</feature>
<feature type="compositionally biased region" description="Polar residues" evidence="6">
    <location>
        <begin position="1350"/>
        <end position="1363"/>
    </location>
</feature>
<gene>
    <name evidence="8" type="ORF">VZT92_017902</name>
</gene>
<dbReference type="GO" id="GO:0035556">
    <property type="term" value="P:intracellular signal transduction"/>
    <property type="evidence" value="ECO:0007669"/>
    <property type="project" value="InterPro"/>
</dbReference>
<comment type="subcellular location">
    <subcellularLocation>
        <location evidence="1">Cell projection</location>
    </subcellularLocation>
    <subcellularLocation>
        <location evidence="2">Cytoplasm</location>
    </subcellularLocation>
</comment>
<feature type="compositionally biased region" description="Low complexity" evidence="6">
    <location>
        <begin position="1291"/>
        <end position="1308"/>
    </location>
</feature>
<name>A0AAW1EPS9_ZOAVI</name>
<proteinExistence type="predicted"/>
<feature type="compositionally biased region" description="Polar residues" evidence="6">
    <location>
        <begin position="394"/>
        <end position="404"/>
    </location>
</feature>
<accession>A0AAW1EPS9</accession>
<feature type="compositionally biased region" description="Polar residues" evidence="6">
    <location>
        <begin position="774"/>
        <end position="798"/>
    </location>
</feature>
<feature type="compositionally biased region" description="Low complexity" evidence="6">
    <location>
        <begin position="1066"/>
        <end position="1081"/>
    </location>
</feature>
<feature type="region of interest" description="Disordered" evidence="6">
    <location>
        <begin position="240"/>
        <end position="321"/>
    </location>
</feature>
<feature type="compositionally biased region" description="Acidic residues" evidence="6">
    <location>
        <begin position="2346"/>
        <end position="2355"/>
    </location>
</feature>
<feature type="compositionally biased region" description="Basic residues" evidence="6">
    <location>
        <begin position="1159"/>
        <end position="1171"/>
    </location>
</feature>
<feature type="compositionally biased region" description="Basic residues" evidence="6">
    <location>
        <begin position="2534"/>
        <end position="2546"/>
    </location>
</feature>
<dbReference type="FunFam" id="3.10.20.230:FF:000006">
    <property type="entry name" value="Oxygen-regulated protein 1"/>
    <property type="match status" value="1"/>
</dbReference>
<feature type="compositionally biased region" description="Polar residues" evidence="6">
    <location>
        <begin position="708"/>
        <end position="717"/>
    </location>
</feature>
<feature type="region of interest" description="Disordered" evidence="6">
    <location>
        <begin position="128"/>
        <end position="153"/>
    </location>
</feature>
<feature type="region of interest" description="Disordered" evidence="6">
    <location>
        <begin position="1672"/>
        <end position="1750"/>
    </location>
</feature>
<dbReference type="EMBL" id="JBCEZU010000156">
    <property type="protein sequence ID" value="KAK9524035.1"/>
    <property type="molecule type" value="Genomic_DNA"/>
</dbReference>
<evidence type="ECO:0000256" key="4">
    <source>
        <dbReference type="ARBA" id="ARBA00022737"/>
    </source>
</evidence>
<feature type="compositionally biased region" description="Acidic residues" evidence="6">
    <location>
        <begin position="1679"/>
        <end position="1701"/>
    </location>
</feature>
<feature type="compositionally biased region" description="Basic and acidic residues" evidence="6">
    <location>
        <begin position="2476"/>
        <end position="2492"/>
    </location>
</feature>
<feature type="compositionally biased region" description="Basic and acidic residues" evidence="6">
    <location>
        <begin position="884"/>
        <end position="899"/>
    </location>
</feature>
<feature type="region of interest" description="Disordered" evidence="6">
    <location>
        <begin position="1839"/>
        <end position="1964"/>
    </location>
</feature>
<feature type="compositionally biased region" description="Polar residues" evidence="6">
    <location>
        <begin position="807"/>
        <end position="816"/>
    </location>
</feature>
<feature type="region of interest" description="Disordered" evidence="6">
    <location>
        <begin position="394"/>
        <end position="419"/>
    </location>
</feature>
<feature type="compositionally biased region" description="Acidic residues" evidence="6">
    <location>
        <begin position="2426"/>
        <end position="2436"/>
    </location>
</feature>
<feature type="compositionally biased region" description="Low complexity" evidence="6">
    <location>
        <begin position="1148"/>
        <end position="1158"/>
    </location>
</feature>
<dbReference type="GO" id="GO:0035082">
    <property type="term" value="P:axoneme assembly"/>
    <property type="evidence" value="ECO:0007669"/>
    <property type="project" value="TreeGrafter"/>
</dbReference>
<dbReference type="Proteomes" id="UP001488805">
    <property type="component" value="Unassembled WGS sequence"/>
</dbReference>
<feature type="compositionally biased region" description="Acidic residues" evidence="6">
    <location>
        <begin position="2402"/>
        <end position="2411"/>
    </location>
</feature>
<feature type="compositionally biased region" description="Polar residues" evidence="6">
    <location>
        <begin position="1908"/>
        <end position="1934"/>
    </location>
</feature>
<feature type="region of interest" description="Disordered" evidence="6">
    <location>
        <begin position="2031"/>
        <end position="2054"/>
    </location>
</feature>
<comment type="caution">
    <text evidence="8">The sequence shown here is derived from an EMBL/GenBank/DDBJ whole genome shotgun (WGS) entry which is preliminary data.</text>
</comment>
<keyword evidence="9" id="KW-1185">Reference proteome</keyword>
<feature type="region of interest" description="Disordered" evidence="6">
    <location>
        <begin position="545"/>
        <end position="1478"/>
    </location>
</feature>
<dbReference type="PANTHER" id="PTHR23005">
    <property type="entry name" value="RETINITIS PIGMENTOSA 1 PROTEIN"/>
    <property type="match status" value="1"/>
</dbReference>
<dbReference type="Pfam" id="PF03607">
    <property type="entry name" value="DCX"/>
    <property type="match status" value="2"/>
</dbReference>
<feature type="compositionally biased region" description="Acidic residues" evidence="6">
    <location>
        <begin position="2462"/>
        <end position="2475"/>
    </location>
</feature>
<feature type="compositionally biased region" description="Polar residues" evidence="6">
    <location>
        <begin position="587"/>
        <end position="617"/>
    </location>
</feature>
<feature type="compositionally biased region" description="Basic and acidic residues" evidence="6">
    <location>
        <begin position="1935"/>
        <end position="1944"/>
    </location>
</feature>
<dbReference type="SUPFAM" id="SSF89837">
    <property type="entry name" value="Doublecortin (DC)"/>
    <property type="match status" value="2"/>
</dbReference>
<feature type="compositionally biased region" description="Acidic residues" evidence="6">
    <location>
        <begin position="2189"/>
        <end position="2252"/>
    </location>
</feature>
<dbReference type="InterPro" id="IPR003533">
    <property type="entry name" value="Doublecortin_dom"/>
</dbReference>
<feature type="compositionally biased region" description="Basic and acidic residues" evidence="6">
    <location>
        <begin position="1538"/>
        <end position="1550"/>
    </location>
</feature>
<feature type="compositionally biased region" description="Acidic residues" evidence="6">
    <location>
        <begin position="684"/>
        <end position="696"/>
    </location>
</feature>
<feature type="domain" description="Doublecortin" evidence="7">
    <location>
        <begin position="36"/>
        <end position="118"/>
    </location>
</feature>
<evidence type="ECO:0000313" key="9">
    <source>
        <dbReference type="Proteomes" id="UP001488805"/>
    </source>
</evidence>
<feature type="compositionally biased region" description="Basic and acidic residues" evidence="6">
    <location>
        <begin position="623"/>
        <end position="633"/>
    </location>
</feature>
<dbReference type="InterPro" id="IPR036572">
    <property type="entry name" value="Doublecortin_dom_sf"/>
</dbReference>
<feature type="compositionally biased region" description="Basic and acidic residues" evidence="6">
    <location>
        <begin position="291"/>
        <end position="303"/>
    </location>
</feature>
<feature type="region of interest" description="Disordered" evidence="6">
    <location>
        <begin position="1"/>
        <end position="31"/>
    </location>
</feature>
<dbReference type="Gene3D" id="3.10.20.230">
    <property type="entry name" value="Doublecortin domain"/>
    <property type="match status" value="2"/>
</dbReference>
<feature type="compositionally biased region" description="Polar residues" evidence="6">
    <location>
        <begin position="1420"/>
        <end position="1429"/>
    </location>
</feature>
<dbReference type="GO" id="GO:0060041">
    <property type="term" value="P:retina development in camera-type eye"/>
    <property type="evidence" value="ECO:0007669"/>
    <property type="project" value="TreeGrafter"/>
</dbReference>
<feature type="region of interest" description="Disordered" evidence="6">
    <location>
        <begin position="2142"/>
        <end position="2557"/>
    </location>
</feature>
<sequence length="2557" mass="274642">MHSVHAEMWDPRPPSKHASPLPPRPPAHVTTASPAKRITFYKSGDSQFGGVRMAVHKRSFKCFDALLDDLSQKVPLPFGVRTVTTPRGTHAIKHLEQLQDGGCYLCSDQRQAKPVNMELAGKRPGIWYHHSRRPQRPETSSATPPGHSSHRQRRILLVKNSEPGVRRSLVLSRRSTRSLRAFLDEVSEVMQFHVRKLYTAEGRKIDSVQSLMTCPGVLVCVGREAFSPVLVNVIRKSSEEKLPGLGPRTPGNGARSPAAQGARSPPHGAQSRASDNSEGPESRKNVNFGLETKKSIIHPRSDSSNRSARFSLSSEKSYGNGVGAYSHSRPAIMNDDIEKRVVVNKDGSLSVEMRVRFRLHNDETLRWSTQVKKSPSLTNECCPLSQTQSHYLQQGQSETCSDPDSASFDHEGVDYSNQPPQRVLEGNNCPCCYQRPEQQYDLWENPAHSHRKPPVPPPHASCHTHTMIRHTHSSSSSSSCNSRRVVRCRARVSNRGGGSEQSQLVQEERFVTEQVEHRVEVEQDEESHIEVCRVSRCCSRSEVVSRKSVEDELMMEEEVERAPSVSSSSSHVLQSLKEDQDDDLPPSASQCCHSNEPSPSPNSQTRLNDKPTSNVSAGSVLATEHKKGDEETGSRAVSAASSSHCGAADPHLTAEAEEMDRAPSSKSEASKASCRSSKAKIANSEEEGATDDEDEEGNRVVSGLSGHTGLSLQSRPSSVCPDCGGCKRGVNSKSNSRASHKSHHSKRASPKLSTPLSSQENANHGSDDDGSEGSAVSTQSNKTNLTNNGRCSATSNVLMGSAARAMSRTSRMSNPELTGKEEVRALSATSATSHRSNRSHKSGCKGSRAKKEERSPSAVSAQSNMSAKSSRSHKSNYSATVDINTREEAEGENTVERARSSLSAKSGASAKTSASVKIRTKCSSPTDSNKRTPSALSVKPGTAQRPDSVLSAKSNVSARSGTSHRSTWSHCARAVSPADEPEATGQEERAASAMSAESNLSAKSNKSHNSTKAPERSLSPRSETGEDGEGRAASQVNSSTSCKSNDEIAASPSSRENEMEEDELQSSESVISAKSASSAMSCRTNSPAKDAAKTEDRTPSVISGKSHTSAKSSKSQKSNRTAASPNPNEADIPSAETNGEAEQNENGRVPSVISVKSKSSVRSRASHKSSKNLKPVLPNPNVTIKSPEGVNEEGNETTERAQSAASVQSNVSTSSHKSNRNGTAVIDVETAEENVVEDKAPRSKSQGQMLSPRSTCPSRTRSPKAASPVQQLLPGPSVGETTGPSAFSVLSTTSAKSGKSKCSCGAASAKDEKEEKEKQDNEELEKEEDSDRAASILSSSTKRSRRESGGTEQPLTRNSSGSVSLGLPEDQDTADSDSGKSSVSSHTNAERKSRVKTATPRVPKSTEQTSTKEEREGTGSIVSQKSSGKTTHKRPAVDIPTIETPGGSQHKGEEGGGQTTERGASAFSAKSSRSHKLSCNCGVEAGNYLETGRVKSVSSISNGDGDNDAENQAISRPASQANKAASVHSVQSGSTIKASEESKGKDSLKDHKAKSSGSVKMSSSQKKEIKSLSPCPVHSPRPGSKVDTRSESTLSHSLSAADMLKETMAAARPHSRQSKASETSAKPATKRCERSRSRTDQEEPELSPVCLPNASPNEVVSDWLRSIPANSSLLALGDEPNEEVAEEKLAEEEEGPGEVEEQEKVEAEEGGEREEGAGCDATEEDQSSDPAPGDPVEASSRPKTLLLSDDSLPRSMRSSAAVMKVLLRSSLGRCQSMPEVSPVYGRRLSTAARGLLDCLAQLQLIEPTLSPGFDPQKDQHYEDIMTILQSLWLTETRNTETEQTKDVGTEQVSPPRSSSGLGMSSGSGGSGKENGNQPSKTKEASLHEDGRAEKVVKEETDVAEEPAQSPSLDSPKATENPSSWDKSSANGDSKSPTDNERDDSSSATPPTILRAPLSKRQSQDPDPVWVLHLLKKLEKQFMNHYIDAIAEFKVRWDLDDSLVLDAMIGELRDEVSRRIQSSVECEVRKIHSRAGRGGRTPRPPQIGNLSRESTMTEKRRRILKVMKNQSLKTAESLSDGETTGECSDQRSDDEYCPCDACVRKKMDARPLRANPLATEAPVMMEFDLLKILQLKKSPAPAAVPADSAAAGGDGEVTDEEVRSLEVLQEVEEEEEEEDETKEDIKADVVLEETIPEEDEEMGKEEDGVEAGEEEVENEKEESSAGDEEQEETGGDEAGEEESSENGEEEEEAECKYQSARNEEGEEETAEGEDAEGTTDNTGEDETGEEEGETGTGEEEEEESDKETVKEAAAGEGETIENVEGEEEEVSEFKEEEEETTGRESGEEASGETEDDNAAKKEESTLVEEFGEGNVSASADDEDDGDEGAEEGESHGDEKGGESEEQGGEASEEERASSKGQGVTATEGEEADAEDSDTDGKRPSDTSADESGPEGARATGEEGAVEEFQTEEEGDGEVNKRVDGALLHQDTRTSMESQSGSLEDVDTDEHHHPVISIEVPKMAGGGSAGGSTGQRRSRSPGRVKCRKPKEADSELDDF</sequence>
<reference evidence="8 9" key="1">
    <citation type="journal article" date="2024" name="Genome Biol. Evol.">
        <title>Chromosome-level genome assembly of the viviparous eelpout Zoarces viviparus.</title>
        <authorList>
            <person name="Fuhrmann N."/>
            <person name="Brasseur M.V."/>
            <person name="Bakowski C.E."/>
            <person name="Podsiadlowski L."/>
            <person name="Prost S."/>
            <person name="Krehenwinkel H."/>
            <person name="Mayer C."/>
        </authorList>
    </citation>
    <scope>NUCLEOTIDE SEQUENCE [LARGE SCALE GENOMIC DNA]</scope>
    <source>
        <strain evidence="8">NO-MEL_2022_Ind0_liver</strain>
    </source>
</reference>
<feature type="compositionally biased region" description="Low complexity" evidence="6">
    <location>
        <begin position="1202"/>
        <end position="1216"/>
    </location>
</feature>
<feature type="compositionally biased region" description="Polar residues" evidence="6">
    <location>
        <begin position="2071"/>
        <end position="2086"/>
    </location>
</feature>
<feature type="region of interest" description="Disordered" evidence="6">
    <location>
        <begin position="2071"/>
        <end position="2092"/>
    </location>
</feature>
<evidence type="ECO:0000313" key="8">
    <source>
        <dbReference type="EMBL" id="KAK9524035.1"/>
    </source>
</evidence>
<feature type="compositionally biased region" description="Low complexity" evidence="6">
    <location>
        <begin position="1251"/>
        <end position="1260"/>
    </location>
</feature>
<feature type="compositionally biased region" description="Basic and acidic residues" evidence="6">
    <location>
        <begin position="1630"/>
        <end position="1641"/>
    </location>
</feature>
<feature type="compositionally biased region" description="Polar residues" evidence="6">
    <location>
        <begin position="1497"/>
        <end position="1537"/>
    </location>
</feature>
<feature type="domain" description="Doublecortin" evidence="7">
    <location>
        <begin position="153"/>
        <end position="232"/>
    </location>
</feature>
<feature type="compositionally biased region" description="Basic and acidic residues" evidence="6">
    <location>
        <begin position="1880"/>
        <end position="1900"/>
    </location>
</feature>
<feature type="compositionally biased region" description="Polar residues" evidence="6">
    <location>
        <begin position="1100"/>
        <end position="1127"/>
    </location>
</feature>
<keyword evidence="5" id="KW-0966">Cell projection</keyword>
<feature type="compositionally biased region" description="Polar residues" evidence="6">
    <location>
        <begin position="921"/>
        <end position="935"/>
    </location>
</feature>
<feature type="compositionally biased region" description="Gly residues" evidence="6">
    <location>
        <begin position="1863"/>
        <end position="1872"/>
    </location>
</feature>
<evidence type="ECO:0000256" key="2">
    <source>
        <dbReference type="ARBA" id="ARBA00004496"/>
    </source>
</evidence>
<feature type="compositionally biased region" description="Polar residues" evidence="6">
    <location>
        <begin position="857"/>
        <end position="883"/>
    </location>
</feature>
<feature type="compositionally biased region" description="Acidic residues" evidence="6">
    <location>
        <begin position="2168"/>
        <end position="2181"/>
    </location>
</feature>
<feature type="compositionally biased region" description="Acidic residues" evidence="6">
    <location>
        <begin position="2378"/>
        <end position="2390"/>
    </location>
</feature>
<feature type="compositionally biased region" description="Basic residues" evidence="6">
    <location>
        <begin position="738"/>
        <end position="749"/>
    </location>
</feature>
<feature type="compositionally biased region" description="Gly residues" evidence="6">
    <location>
        <begin position="2522"/>
        <end position="2531"/>
    </location>
</feature>
<feature type="compositionally biased region" description="Polar residues" evidence="6">
    <location>
        <begin position="1135"/>
        <end position="1146"/>
    </location>
</feature>
<feature type="compositionally biased region" description="Basic and acidic residues" evidence="6">
    <location>
        <begin position="1309"/>
        <end position="1321"/>
    </location>
</feature>
<evidence type="ECO:0000256" key="1">
    <source>
        <dbReference type="ARBA" id="ARBA00004316"/>
    </source>
</evidence>
<evidence type="ECO:0000256" key="3">
    <source>
        <dbReference type="ARBA" id="ARBA00022490"/>
    </source>
</evidence>
<feature type="compositionally biased region" description="Basic and acidic residues" evidence="6">
    <location>
        <begin position="1"/>
        <end position="10"/>
    </location>
</feature>
<feature type="compositionally biased region" description="Basic and acidic residues" evidence="6">
    <location>
        <begin position="2391"/>
        <end position="2401"/>
    </location>
</feature>